<sequence>MTTVVVTHAVGNMDTWLGGGEVRTKTFSGFCSGHRIFRHSDQDRVSIVFEGADLDKMKAILGSSEAAASKAQHTVIDPIEFYIEVEGGT</sequence>
<name>A0ABW3IP10_9RHOB</name>
<dbReference type="RefSeq" id="WP_386074163.1">
    <property type="nucleotide sequence ID" value="NZ_JBHTJT010000008.1"/>
</dbReference>
<gene>
    <name evidence="1" type="ORF">ACFQ2S_09325</name>
</gene>
<dbReference type="EMBL" id="JBHTJT010000008">
    <property type="protein sequence ID" value="MFD0979853.1"/>
    <property type="molecule type" value="Genomic_DNA"/>
</dbReference>
<protein>
    <submittedName>
        <fullName evidence="1">Uncharacterized protein</fullName>
    </submittedName>
</protein>
<proteinExistence type="predicted"/>
<dbReference type="Proteomes" id="UP001597108">
    <property type="component" value="Unassembled WGS sequence"/>
</dbReference>
<reference evidence="2" key="1">
    <citation type="journal article" date="2019" name="Int. J. Syst. Evol. Microbiol.">
        <title>The Global Catalogue of Microorganisms (GCM) 10K type strain sequencing project: providing services to taxonomists for standard genome sequencing and annotation.</title>
        <authorList>
            <consortium name="The Broad Institute Genomics Platform"/>
            <consortium name="The Broad Institute Genome Sequencing Center for Infectious Disease"/>
            <person name="Wu L."/>
            <person name="Ma J."/>
        </authorList>
    </citation>
    <scope>NUCLEOTIDE SEQUENCE [LARGE SCALE GENOMIC DNA]</scope>
    <source>
        <strain evidence="2">CCUG 60524</strain>
    </source>
</reference>
<keyword evidence="2" id="KW-1185">Reference proteome</keyword>
<comment type="caution">
    <text evidence="1">The sequence shown here is derived from an EMBL/GenBank/DDBJ whole genome shotgun (WGS) entry which is preliminary data.</text>
</comment>
<evidence type="ECO:0000313" key="1">
    <source>
        <dbReference type="EMBL" id="MFD0979853.1"/>
    </source>
</evidence>
<evidence type="ECO:0000313" key="2">
    <source>
        <dbReference type="Proteomes" id="UP001597108"/>
    </source>
</evidence>
<organism evidence="1 2">
    <name type="scientific">Tropicimonas aquimaris</name>
    <dbReference type="NCBI Taxonomy" id="914152"/>
    <lineage>
        <taxon>Bacteria</taxon>
        <taxon>Pseudomonadati</taxon>
        <taxon>Pseudomonadota</taxon>
        <taxon>Alphaproteobacteria</taxon>
        <taxon>Rhodobacterales</taxon>
        <taxon>Roseobacteraceae</taxon>
        <taxon>Tropicimonas</taxon>
    </lineage>
</organism>
<accession>A0ABW3IP10</accession>